<dbReference type="GO" id="GO:0016811">
    <property type="term" value="F:hydrolase activity, acting on carbon-nitrogen (but not peptide) bonds, in linear amides"/>
    <property type="evidence" value="ECO:0007669"/>
    <property type="project" value="InterPro"/>
</dbReference>
<feature type="transmembrane region" description="Helical" evidence="9">
    <location>
        <begin position="172"/>
        <end position="192"/>
    </location>
</feature>
<dbReference type="OrthoDB" id="10505001at2759"/>
<organism evidence="10 11">
    <name type="scientific">Triparma laevis f. longispina</name>
    <dbReference type="NCBI Taxonomy" id="1714387"/>
    <lineage>
        <taxon>Eukaryota</taxon>
        <taxon>Sar</taxon>
        <taxon>Stramenopiles</taxon>
        <taxon>Ochrophyta</taxon>
        <taxon>Bolidophyceae</taxon>
        <taxon>Parmales</taxon>
        <taxon>Triparmaceae</taxon>
        <taxon>Triparma</taxon>
    </lineage>
</organism>
<accession>A0A9W6ZPU8</accession>
<evidence type="ECO:0000256" key="4">
    <source>
        <dbReference type="ARBA" id="ARBA00022801"/>
    </source>
</evidence>
<reference evidence="11" key="1">
    <citation type="journal article" date="2023" name="Commun. Biol.">
        <title>Genome analysis of Parmales, the sister group of diatoms, reveals the evolutionary specialization of diatoms from phago-mixotrophs to photoautotrophs.</title>
        <authorList>
            <person name="Ban H."/>
            <person name="Sato S."/>
            <person name="Yoshikawa S."/>
            <person name="Yamada K."/>
            <person name="Nakamura Y."/>
            <person name="Ichinomiya M."/>
            <person name="Sato N."/>
            <person name="Blanc-Mathieu R."/>
            <person name="Endo H."/>
            <person name="Kuwata A."/>
            <person name="Ogata H."/>
        </authorList>
    </citation>
    <scope>NUCLEOTIDE SEQUENCE [LARGE SCALE GENOMIC DNA]</scope>
    <source>
        <strain evidence="11">NIES 3700</strain>
    </source>
</reference>
<evidence type="ECO:0000256" key="3">
    <source>
        <dbReference type="ARBA" id="ARBA00022692"/>
    </source>
</evidence>
<dbReference type="EMBL" id="BRXW01000430">
    <property type="protein sequence ID" value="GMH53830.1"/>
    <property type="molecule type" value="Genomic_DNA"/>
</dbReference>
<comment type="subcellular location">
    <subcellularLocation>
        <location evidence="1">Membrane</location>
        <topology evidence="1">Multi-pass membrane protein</topology>
    </subcellularLocation>
</comment>
<evidence type="ECO:0000313" key="11">
    <source>
        <dbReference type="Proteomes" id="UP001165122"/>
    </source>
</evidence>
<evidence type="ECO:0000256" key="7">
    <source>
        <dbReference type="PIRSR" id="PIRSR608901-1"/>
    </source>
</evidence>
<feature type="transmembrane region" description="Helical" evidence="9">
    <location>
        <begin position="306"/>
        <end position="328"/>
    </location>
</feature>
<dbReference type="InterPro" id="IPR008901">
    <property type="entry name" value="ACER"/>
</dbReference>
<evidence type="ECO:0000256" key="1">
    <source>
        <dbReference type="ARBA" id="ARBA00004141"/>
    </source>
</evidence>
<evidence type="ECO:0000256" key="9">
    <source>
        <dbReference type="SAM" id="Phobius"/>
    </source>
</evidence>
<feature type="transmembrane region" description="Helical" evidence="9">
    <location>
        <begin position="236"/>
        <end position="254"/>
    </location>
</feature>
<dbReference type="GO" id="GO:0006672">
    <property type="term" value="P:ceramide metabolic process"/>
    <property type="evidence" value="ECO:0007669"/>
    <property type="project" value="InterPro"/>
</dbReference>
<evidence type="ECO:0000313" key="10">
    <source>
        <dbReference type="EMBL" id="GMH53830.1"/>
    </source>
</evidence>
<protein>
    <recommendedName>
        <fullName evidence="12">Ceramidase</fullName>
    </recommendedName>
</protein>
<feature type="transmembrane region" description="Helical" evidence="9">
    <location>
        <begin position="275"/>
        <end position="294"/>
    </location>
</feature>
<dbReference type="AlphaFoldDB" id="A0A9W6ZPU8"/>
<comment type="cofactor">
    <cofactor evidence="8">
        <name>Zn(2+)</name>
        <dbReference type="ChEBI" id="CHEBI:29105"/>
    </cofactor>
</comment>
<dbReference type="Proteomes" id="UP001165122">
    <property type="component" value="Unassembled WGS sequence"/>
</dbReference>
<feature type="binding site" evidence="7">
    <location>
        <position position="31"/>
    </location>
    <ligand>
        <name>Ca(2+)</name>
        <dbReference type="ChEBI" id="CHEBI:29108"/>
    </ligand>
</feature>
<feature type="binding site" evidence="7">
    <location>
        <position position="48"/>
    </location>
    <ligand>
        <name>Ca(2+)</name>
        <dbReference type="ChEBI" id="CHEBI:29108"/>
    </ligand>
</feature>
<keyword evidence="3 9" id="KW-0812">Transmembrane</keyword>
<feature type="binding site" evidence="8">
    <location>
        <position position="310"/>
    </location>
    <ligand>
        <name>Zn(2+)</name>
        <dbReference type="ChEBI" id="CHEBI:29105"/>
        <note>catalytic</note>
    </ligand>
</feature>
<feature type="binding site" evidence="7">
    <location>
        <position position="38"/>
    </location>
    <ligand>
        <name>Ca(2+)</name>
        <dbReference type="ChEBI" id="CHEBI:29108"/>
    </ligand>
</feature>
<sequence>MLPFIIHLDRGNNGAELWRKSFWGEDFYPIDYKSGYCEQVYPKMFMKEPMNSMSNYAFVIAGYVVFSCCLYDAQKLFYRTNSNNVQRPVQWSERHGEDNNVDSTNALDVALMEPLQNLQQQQNDADPQLPLLISHPVYSIFISFSLTFAGFSSFTFHASLTDRSHKIDMSSIYFMLGSYCVYALCAIITSFLPRSYRGLRIMTTVVASGFTMWYAFRYQTDFVIAANKNDLNSTKLISLFIVVMVTLISTREVIVHRIISILGLPRLPRRKNVTYVLPVIAVLFAGSAFLLWNMDRKGWSCHPRSGILGHAAWHVFMATALLFMYMFLRAEGIEEQDDDITMTSEDTFDNQL</sequence>
<keyword evidence="7" id="KW-0106">Calcium</keyword>
<keyword evidence="8" id="KW-0862">Zinc</keyword>
<dbReference type="GO" id="GO:0016020">
    <property type="term" value="C:membrane"/>
    <property type="evidence" value="ECO:0007669"/>
    <property type="project" value="UniProtKB-SubCell"/>
</dbReference>
<keyword evidence="6 9" id="KW-0472">Membrane</keyword>
<evidence type="ECO:0008006" key="12">
    <source>
        <dbReference type="Google" id="ProtNLM"/>
    </source>
</evidence>
<feature type="transmembrane region" description="Helical" evidence="9">
    <location>
        <begin position="137"/>
        <end position="160"/>
    </location>
</feature>
<keyword evidence="4" id="KW-0378">Hydrolase</keyword>
<evidence type="ECO:0000256" key="6">
    <source>
        <dbReference type="ARBA" id="ARBA00023136"/>
    </source>
</evidence>
<dbReference type="Pfam" id="PF05875">
    <property type="entry name" value="Ceramidase"/>
    <property type="match status" value="1"/>
</dbReference>
<evidence type="ECO:0000256" key="5">
    <source>
        <dbReference type="ARBA" id="ARBA00022989"/>
    </source>
</evidence>
<keyword evidence="7" id="KW-0479">Metal-binding</keyword>
<keyword evidence="11" id="KW-1185">Reference proteome</keyword>
<feature type="transmembrane region" description="Helical" evidence="9">
    <location>
        <begin position="53"/>
        <end position="73"/>
    </location>
</feature>
<feature type="binding site" evidence="8">
    <location>
        <position position="157"/>
    </location>
    <ligand>
        <name>Zn(2+)</name>
        <dbReference type="ChEBI" id="CHEBI:29105"/>
        <note>catalytic</note>
    </ligand>
</feature>
<feature type="transmembrane region" description="Helical" evidence="9">
    <location>
        <begin position="199"/>
        <end position="216"/>
    </location>
</feature>
<gene>
    <name evidence="10" type="ORF">TrLO_g14763</name>
</gene>
<evidence type="ECO:0000256" key="2">
    <source>
        <dbReference type="ARBA" id="ARBA00009780"/>
    </source>
</evidence>
<keyword evidence="5 9" id="KW-1133">Transmembrane helix</keyword>
<dbReference type="GO" id="GO:0046872">
    <property type="term" value="F:metal ion binding"/>
    <property type="evidence" value="ECO:0007669"/>
    <property type="project" value="UniProtKB-KW"/>
</dbReference>
<comment type="similarity">
    <text evidence="2">Belongs to the alkaline ceramidase family.</text>
</comment>
<proteinExistence type="inferred from homology"/>
<feature type="binding site" evidence="8">
    <location>
        <position position="314"/>
    </location>
    <ligand>
        <name>Zn(2+)</name>
        <dbReference type="ChEBI" id="CHEBI:29105"/>
        <note>catalytic</note>
    </ligand>
</feature>
<name>A0A9W6ZPU8_9STRA</name>
<comment type="caution">
    <text evidence="10">The sequence shown here is derived from an EMBL/GenBank/DDBJ whole genome shotgun (WGS) entry which is preliminary data.</text>
</comment>
<evidence type="ECO:0000256" key="8">
    <source>
        <dbReference type="PIRSR" id="PIRSR608901-2"/>
    </source>
</evidence>